<gene>
    <name evidence="19" type="ORF">MAM1_0006d00780</name>
</gene>
<evidence type="ECO:0000256" key="8">
    <source>
        <dbReference type="ARBA" id="ARBA00007743"/>
    </source>
</evidence>
<name>A0A0C9MED2_9FUNG</name>
<dbReference type="InterPro" id="IPR044234">
    <property type="entry name" value="TMEM230"/>
</dbReference>
<reference evidence="19" key="1">
    <citation type="submission" date="2014-09" db="EMBL/GenBank/DDBJ databases">
        <title>Draft genome sequence of an oleaginous Mucoromycotina fungus Mucor ambiguus NBRC6742.</title>
        <authorList>
            <person name="Takeda I."/>
            <person name="Yamane N."/>
            <person name="Morita T."/>
            <person name="Tamano K."/>
            <person name="Machida M."/>
            <person name="Baker S."/>
            <person name="Koike H."/>
        </authorList>
    </citation>
    <scope>NUCLEOTIDE SEQUENCE</scope>
    <source>
        <strain evidence="19">NBRC 6742</strain>
    </source>
</reference>
<evidence type="ECO:0000256" key="7">
    <source>
        <dbReference type="ARBA" id="ARBA00004603"/>
    </source>
</evidence>
<evidence type="ECO:0000256" key="4">
    <source>
        <dbReference type="ARBA" id="ARBA00004412"/>
    </source>
</evidence>
<evidence type="ECO:0000256" key="16">
    <source>
        <dbReference type="ARBA" id="ARBA00024003"/>
    </source>
</evidence>
<proteinExistence type="inferred from homology"/>
<dbReference type="GO" id="GO:0005794">
    <property type="term" value="C:Golgi apparatus"/>
    <property type="evidence" value="ECO:0007669"/>
    <property type="project" value="UniProtKB-SubCell"/>
</dbReference>
<evidence type="ECO:0000256" key="5">
    <source>
        <dbReference type="ARBA" id="ARBA00004419"/>
    </source>
</evidence>
<evidence type="ECO:0000256" key="12">
    <source>
        <dbReference type="ARBA" id="ARBA00023018"/>
    </source>
</evidence>
<dbReference type="EMBL" id="DF836295">
    <property type="protein sequence ID" value="GAN01347.1"/>
    <property type="molecule type" value="Genomic_DNA"/>
</dbReference>
<comment type="function">
    <text evidence="16">Involved in trafficking and recycling of synaptic vesicles.</text>
</comment>
<evidence type="ECO:0000256" key="2">
    <source>
        <dbReference type="ARBA" id="ARBA00004172"/>
    </source>
</evidence>
<protein>
    <recommendedName>
        <fullName evidence="17">Transmembrane protein 230</fullName>
    </recommendedName>
</protein>
<dbReference type="Pfam" id="PF05915">
    <property type="entry name" value="TMEM_230_134"/>
    <property type="match status" value="1"/>
</dbReference>
<evidence type="ECO:0000256" key="17">
    <source>
        <dbReference type="ARBA" id="ARBA00024088"/>
    </source>
</evidence>
<keyword evidence="14 18" id="KW-0472">Membrane</keyword>
<evidence type="ECO:0000256" key="3">
    <source>
        <dbReference type="ARBA" id="ARBA00004234"/>
    </source>
</evidence>
<keyword evidence="13" id="KW-0333">Golgi apparatus</keyword>
<organism evidence="19">
    <name type="scientific">Mucor ambiguus</name>
    <dbReference type="NCBI Taxonomy" id="91626"/>
    <lineage>
        <taxon>Eukaryota</taxon>
        <taxon>Fungi</taxon>
        <taxon>Fungi incertae sedis</taxon>
        <taxon>Mucoromycota</taxon>
        <taxon>Mucoromycotina</taxon>
        <taxon>Mucoromycetes</taxon>
        <taxon>Mucorales</taxon>
        <taxon>Mucorineae</taxon>
        <taxon>Mucoraceae</taxon>
        <taxon>Mucor</taxon>
    </lineage>
</organism>
<evidence type="ECO:0000313" key="20">
    <source>
        <dbReference type="Proteomes" id="UP000053815"/>
    </source>
</evidence>
<dbReference type="GO" id="GO:0005776">
    <property type="term" value="C:autophagosome"/>
    <property type="evidence" value="ECO:0007669"/>
    <property type="project" value="UniProtKB-SubCell"/>
</dbReference>
<keyword evidence="9 18" id="KW-0812">Transmembrane</keyword>
<feature type="transmembrane region" description="Helical" evidence="18">
    <location>
        <begin position="35"/>
        <end position="58"/>
    </location>
</feature>
<evidence type="ECO:0000313" key="19">
    <source>
        <dbReference type="EMBL" id="GAN01347.1"/>
    </source>
</evidence>
<keyword evidence="15" id="KW-0968">Cytoplasmic vesicle</keyword>
<evidence type="ECO:0000256" key="14">
    <source>
        <dbReference type="ARBA" id="ARBA00023136"/>
    </source>
</evidence>
<feature type="transmembrane region" description="Helical" evidence="18">
    <location>
        <begin position="70"/>
        <end position="90"/>
    </location>
</feature>
<dbReference type="GO" id="GO:0055037">
    <property type="term" value="C:recycling endosome"/>
    <property type="evidence" value="ECO:0007669"/>
    <property type="project" value="UniProtKB-SubCell"/>
</dbReference>
<comment type="similarity">
    <text evidence="8">Belongs to the TMEM134/TMEM230 family.</text>
</comment>
<keyword evidence="11 18" id="KW-1133">Transmembrane helix</keyword>
<evidence type="ECO:0000256" key="15">
    <source>
        <dbReference type="ARBA" id="ARBA00023329"/>
    </source>
</evidence>
<dbReference type="GO" id="GO:0005770">
    <property type="term" value="C:late endosome"/>
    <property type="evidence" value="ECO:0007669"/>
    <property type="project" value="UniProtKB-SubCell"/>
</dbReference>
<keyword evidence="12" id="KW-0770">Synapse</keyword>
<dbReference type="Proteomes" id="UP000053815">
    <property type="component" value="Unassembled WGS sequence"/>
</dbReference>
<evidence type="ECO:0000256" key="10">
    <source>
        <dbReference type="ARBA" id="ARBA00022753"/>
    </source>
</evidence>
<evidence type="ECO:0000256" key="1">
    <source>
        <dbReference type="ARBA" id="ARBA00004141"/>
    </source>
</evidence>
<accession>A0A0C9MED2</accession>
<evidence type="ECO:0000256" key="13">
    <source>
        <dbReference type="ARBA" id="ARBA00023034"/>
    </source>
</evidence>
<dbReference type="GO" id="GO:0016020">
    <property type="term" value="C:membrane"/>
    <property type="evidence" value="ECO:0007669"/>
    <property type="project" value="UniProtKB-SubCell"/>
</dbReference>
<dbReference type="PANTHER" id="PTHR15664">
    <property type="entry name" value="C20ORF30 PROTEIN"/>
    <property type="match status" value="1"/>
</dbReference>
<keyword evidence="20" id="KW-1185">Reference proteome</keyword>
<dbReference type="PANTHER" id="PTHR15664:SF6">
    <property type="entry name" value="TRANSMEMBRANE PROTEIN 230"/>
    <property type="match status" value="1"/>
</dbReference>
<evidence type="ECO:0000256" key="6">
    <source>
        <dbReference type="ARBA" id="ARBA00004601"/>
    </source>
</evidence>
<evidence type="ECO:0000256" key="18">
    <source>
        <dbReference type="SAM" id="Phobius"/>
    </source>
</evidence>
<dbReference type="InterPro" id="IPR008590">
    <property type="entry name" value="TMEM_230/134"/>
</dbReference>
<dbReference type="AlphaFoldDB" id="A0A0C9MED2"/>
<dbReference type="OrthoDB" id="5597044at2759"/>
<sequence length="118" mass="13442">MRNPLKPKNKARRFAELQEDQGFSDAQFESPETPIPWNAIGLATLLFTVGGILLALGILIKIGTITSEVWLARGTPFIVLGSIMFIPGWFRCAYHLYIAYYAYYKYPGYDFSLIPDWD</sequence>
<keyword evidence="10" id="KW-0967">Endosome</keyword>
<dbReference type="GO" id="GO:0005769">
    <property type="term" value="C:early endosome"/>
    <property type="evidence" value="ECO:0007669"/>
    <property type="project" value="UniProtKB-SubCell"/>
</dbReference>
<evidence type="ECO:0000256" key="11">
    <source>
        <dbReference type="ARBA" id="ARBA00022989"/>
    </source>
</evidence>
<evidence type="ECO:0000256" key="9">
    <source>
        <dbReference type="ARBA" id="ARBA00022692"/>
    </source>
</evidence>
<comment type="subcellular location">
    <subcellularLocation>
        <location evidence="5">Cytoplasmic vesicle</location>
        <location evidence="5">Autophagosome</location>
    </subcellularLocation>
    <subcellularLocation>
        <location evidence="3">Cytoplasmic vesicle</location>
        <location evidence="3">Secretory vesicle</location>
        <location evidence="3">Synaptic vesicle</location>
    </subcellularLocation>
    <subcellularLocation>
        <location evidence="4">Early endosome</location>
    </subcellularLocation>
    <subcellularLocation>
        <location evidence="6">Golgi apparatus</location>
        <location evidence="6">trans-Golgi network</location>
    </subcellularLocation>
    <subcellularLocation>
        <location evidence="7">Late endosome</location>
    </subcellularLocation>
    <subcellularLocation>
        <location evidence="1">Membrane</location>
        <topology evidence="1">Multi-pass membrane protein</topology>
    </subcellularLocation>
    <subcellularLocation>
        <location evidence="2">Recycling endosome</location>
    </subcellularLocation>
</comment>